<name>A0A9X2YV27_9MYCO</name>
<accession>A0A9X2YV27</accession>
<gene>
    <name evidence="3" type="ORF">H7I41_28450</name>
</gene>
<comment type="similarity">
    <text evidence="1">Belongs to the AHA1 family.</text>
</comment>
<keyword evidence="4" id="KW-1185">Reference proteome</keyword>
<reference evidence="3" key="2">
    <citation type="journal article" date="2022" name="BMC Genomics">
        <title>Comparative genome analysis of mycobacteria focusing on tRNA and non-coding RNA.</title>
        <authorList>
            <person name="Behra P.R.K."/>
            <person name="Pettersson B.M.F."/>
            <person name="Ramesh M."/>
            <person name="Das S."/>
            <person name="Dasgupta S."/>
            <person name="Kirsebom L.A."/>
        </authorList>
    </citation>
    <scope>NUCLEOTIDE SEQUENCE</scope>
    <source>
        <strain evidence="3">DSM 44615</strain>
    </source>
</reference>
<dbReference type="InterPro" id="IPR013538">
    <property type="entry name" value="ASHA1/2-like_C"/>
</dbReference>
<evidence type="ECO:0000256" key="1">
    <source>
        <dbReference type="ARBA" id="ARBA00006817"/>
    </source>
</evidence>
<proteinExistence type="inferred from homology"/>
<evidence type="ECO:0000259" key="2">
    <source>
        <dbReference type="Pfam" id="PF08327"/>
    </source>
</evidence>
<protein>
    <submittedName>
        <fullName evidence="3">SRPBCC family protein</fullName>
    </submittedName>
</protein>
<sequence>MKPPSPTARLFSTSAGYDLTFTRTFRASADDVWASVTEPDRTARWFGIWKGDGAPGLTIEVQLGFEEGAPWCDMRIEACDPPRRLALTMIDESGSWHLALFLEESGGTTELRLIQRLEKVRGIEDVGPGWEYYLDNLVAARDQAPLPDFDAYYPSMKPYFEALEATPAHHPGGVGSRAE</sequence>
<dbReference type="Proteomes" id="UP001140293">
    <property type="component" value="Unassembled WGS sequence"/>
</dbReference>
<comment type="caution">
    <text evidence="3">The sequence shown here is derived from an EMBL/GenBank/DDBJ whole genome shotgun (WGS) entry which is preliminary data.</text>
</comment>
<evidence type="ECO:0000313" key="4">
    <source>
        <dbReference type="Proteomes" id="UP001140293"/>
    </source>
</evidence>
<dbReference type="CDD" id="cd08899">
    <property type="entry name" value="SRPBCC_CalC_Aha1-like_6"/>
    <property type="match status" value="1"/>
</dbReference>
<dbReference type="AlphaFoldDB" id="A0A9X2YV27"/>
<dbReference type="RefSeq" id="WP_264016034.1">
    <property type="nucleotide sequence ID" value="NZ_JACKSJ010000257.1"/>
</dbReference>
<evidence type="ECO:0000313" key="3">
    <source>
        <dbReference type="EMBL" id="MCV7173860.1"/>
    </source>
</evidence>
<dbReference type="EMBL" id="JACKSJ010000257">
    <property type="protein sequence ID" value="MCV7173860.1"/>
    <property type="molecule type" value="Genomic_DNA"/>
</dbReference>
<reference evidence="3" key="1">
    <citation type="submission" date="2020-07" db="EMBL/GenBank/DDBJ databases">
        <authorList>
            <person name="Pettersson B.M.F."/>
            <person name="Behra P.R.K."/>
            <person name="Ramesh M."/>
            <person name="Das S."/>
            <person name="Dasgupta S."/>
            <person name="Kirsebom L.A."/>
        </authorList>
    </citation>
    <scope>NUCLEOTIDE SEQUENCE</scope>
    <source>
        <strain evidence="3">DSM 44615</strain>
    </source>
</reference>
<dbReference type="Pfam" id="PF08327">
    <property type="entry name" value="AHSA1"/>
    <property type="match status" value="1"/>
</dbReference>
<dbReference type="InterPro" id="IPR023393">
    <property type="entry name" value="START-like_dom_sf"/>
</dbReference>
<dbReference type="SUPFAM" id="SSF55961">
    <property type="entry name" value="Bet v1-like"/>
    <property type="match status" value="1"/>
</dbReference>
<dbReference type="Gene3D" id="3.30.530.20">
    <property type="match status" value="1"/>
</dbReference>
<feature type="domain" description="Activator of Hsp90 ATPase homologue 1/2-like C-terminal" evidence="2">
    <location>
        <begin position="27"/>
        <end position="139"/>
    </location>
</feature>
<organism evidence="3 4">
    <name type="scientific">[Mycobacterium] manitobense</name>
    <dbReference type="NCBI Taxonomy" id="190147"/>
    <lineage>
        <taxon>Bacteria</taxon>
        <taxon>Bacillati</taxon>
        <taxon>Actinomycetota</taxon>
        <taxon>Actinomycetes</taxon>
        <taxon>Mycobacteriales</taxon>
        <taxon>Mycobacteriaceae</taxon>
        <taxon>Mycolicibacterium</taxon>
    </lineage>
</organism>